<dbReference type="EMBL" id="JYDJ01000027">
    <property type="protein sequence ID" value="KRX48575.1"/>
    <property type="molecule type" value="Genomic_DNA"/>
</dbReference>
<comment type="caution">
    <text evidence="1">The sequence shown here is derived from an EMBL/GenBank/DDBJ whole genome shotgun (WGS) entry which is preliminary data.</text>
</comment>
<proteinExistence type="predicted"/>
<dbReference type="Proteomes" id="UP000055048">
    <property type="component" value="Unassembled WGS sequence"/>
</dbReference>
<keyword evidence="2" id="KW-1185">Reference proteome</keyword>
<accession>A0A0V0UBF7</accession>
<organism evidence="1 2">
    <name type="scientific">Trichinella murrelli</name>
    <dbReference type="NCBI Taxonomy" id="144512"/>
    <lineage>
        <taxon>Eukaryota</taxon>
        <taxon>Metazoa</taxon>
        <taxon>Ecdysozoa</taxon>
        <taxon>Nematoda</taxon>
        <taxon>Enoplea</taxon>
        <taxon>Dorylaimia</taxon>
        <taxon>Trichinellida</taxon>
        <taxon>Trichinellidae</taxon>
        <taxon>Trichinella</taxon>
    </lineage>
</organism>
<protein>
    <submittedName>
        <fullName evidence="1">Uncharacterized protein</fullName>
    </submittedName>
</protein>
<gene>
    <name evidence="1" type="ORF">T05_2357</name>
</gene>
<evidence type="ECO:0000313" key="2">
    <source>
        <dbReference type="Proteomes" id="UP000055048"/>
    </source>
</evidence>
<evidence type="ECO:0000313" key="1">
    <source>
        <dbReference type="EMBL" id="KRX48575.1"/>
    </source>
</evidence>
<name>A0A0V0UBF7_9BILA</name>
<reference evidence="1 2" key="1">
    <citation type="submission" date="2015-01" db="EMBL/GenBank/DDBJ databases">
        <title>Evolution of Trichinella species and genotypes.</title>
        <authorList>
            <person name="Korhonen P.K."/>
            <person name="Edoardo P."/>
            <person name="Giuseppe L.R."/>
            <person name="Gasser R.B."/>
        </authorList>
    </citation>
    <scope>NUCLEOTIDE SEQUENCE [LARGE SCALE GENOMIC DNA]</scope>
    <source>
        <strain evidence="1">ISS417</strain>
    </source>
</reference>
<sequence length="97" mass="11498">MNKHQRTRTLFSGLSWRKILSRVLRACVRVVVRPCVKEKVVIISRQRPCDDWSRQNNKKPTVEKNQAPAEGAHLNNVLWIFLWKSFAWLKDLDKTKK</sequence>
<dbReference type="AlphaFoldDB" id="A0A0V0UBF7"/>